<dbReference type="AlphaFoldDB" id="G4YW87"/>
<dbReference type="KEGG" id="psoj:PHYSODRAFT_409340"/>
<keyword evidence="6" id="KW-1185">Reference proteome</keyword>
<evidence type="ECO:0000256" key="2">
    <source>
        <dbReference type="ARBA" id="ARBA00022723"/>
    </source>
</evidence>
<protein>
    <recommendedName>
        <fullName evidence="7">Endonuclease/exonuclease/phosphatase domain-containing protein</fullName>
    </recommendedName>
</protein>
<dbReference type="RefSeq" id="XP_009520265.1">
    <property type="nucleotide sequence ID" value="XM_009521970.1"/>
</dbReference>
<dbReference type="GO" id="GO:0005634">
    <property type="term" value="C:nucleus"/>
    <property type="evidence" value="ECO:0007669"/>
    <property type="project" value="TreeGrafter"/>
</dbReference>
<dbReference type="PANTHER" id="PTHR22748:SF4">
    <property type="entry name" value="DNA-(APURINIC OR APYRIMIDINIC SITE) ENDONUCLEASE 2"/>
    <property type="match status" value="1"/>
</dbReference>
<keyword evidence="4" id="KW-0460">Magnesium</keyword>
<evidence type="ECO:0000256" key="4">
    <source>
        <dbReference type="ARBA" id="ARBA00022842"/>
    </source>
</evidence>
<dbReference type="InterPro" id="IPR004808">
    <property type="entry name" value="AP_endonuc_1"/>
</dbReference>
<dbReference type="Gene3D" id="3.60.10.10">
    <property type="entry name" value="Endonuclease/exonuclease/phosphatase"/>
    <property type="match status" value="1"/>
</dbReference>
<evidence type="ECO:0000313" key="6">
    <source>
        <dbReference type="Proteomes" id="UP000002640"/>
    </source>
</evidence>
<dbReference type="PANTHER" id="PTHR22748">
    <property type="entry name" value="AP ENDONUCLEASE"/>
    <property type="match status" value="1"/>
</dbReference>
<organism evidence="5 6">
    <name type="scientific">Phytophthora sojae (strain P6497)</name>
    <name type="common">Soybean stem and root rot agent</name>
    <name type="synonym">Phytophthora megasperma f. sp. glycines</name>
    <dbReference type="NCBI Taxonomy" id="1094619"/>
    <lineage>
        <taxon>Eukaryota</taxon>
        <taxon>Sar</taxon>
        <taxon>Stramenopiles</taxon>
        <taxon>Oomycota</taxon>
        <taxon>Peronosporomycetes</taxon>
        <taxon>Peronosporales</taxon>
        <taxon>Peronosporaceae</taxon>
        <taxon>Phytophthora</taxon>
    </lineage>
</organism>
<dbReference type="GO" id="GO:0008081">
    <property type="term" value="F:phosphoric diester hydrolase activity"/>
    <property type="evidence" value="ECO:0007669"/>
    <property type="project" value="TreeGrafter"/>
</dbReference>
<dbReference type="SUPFAM" id="SSF56219">
    <property type="entry name" value="DNase I-like"/>
    <property type="match status" value="1"/>
</dbReference>
<comment type="cofactor">
    <cofactor evidence="1">
        <name>Mg(2+)</name>
        <dbReference type="ChEBI" id="CHEBI:18420"/>
    </cofactor>
</comment>
<accession>G4YW87</accession>
<dbReference type="InterPro" id="IPR036691">
    <property type="entry name" value="Endo/exonu/phosph_ase_sf"/>
</dbReference>
<evidence type="ECO:0008006" key="7">
    <source>
        <dbReference type="Google" id="ProtNLM"/>
    </source>
</evidence>
<dbReference type="GO" id="GO:0003906">
    <property type="term" value="F:DNA-(apurinic or apyrimidinic site) endonuclease activity"/>
    <property type="evidence" value="ECO:0007669"/>
    <property type="project" value="TreeGrafter"/>
</dbReference>
<dbReference type="GeneID" id="20651604"/>
<proteinExistence type="predicted"/>
<evidence type="ECO:0000256" key="1">
    <source>
        <dbReference type="ARBA" id="ARBA00001946"/>
    </source>
</evidence>
<dbReference type="GO" id="GO:0006284">
    <property type="term" value="P:base-excision repair"/>
    <property type="evidence" value="ECO:0007669"/>
    <property type="project" value="TreeGrafter"/>
</dbReference>
<sequence>LLQETHVASDEDAKKQRQHWNRMWGLRRPADKLSYWSQHANKTGGVGILLDPAVAKQSEPWQRHKWTKRAMALEVQGCIVVNIYAPNKYQERERFFKNLREWPWPQNKPVIMGGDFNCVLDPQLDRKGYTGATKPESRELEQLLDERLWQDARVLVGGAEEDAEVAPHHHYTYWTTTAASRIDRMIWVPTRKGAPSEVVHQCVKTIKRLSKRLKQRRYWRAKARKRRERAGIATRRGLIAANVEEAKVSKELNTGHALQRSHASVR</sequence>
<evidence type="ECO:0000256" key="3">
    <source>
        <dbReference type="ARBA" id="ARBA00022801"/>
    </source>
</evidence>
<dbReference type="InParanoid" id="G4YW87"/>
<feature type="non-terminal residue" evidence="5">
    <location>
        <position position="266"/>
    </location>
</feature>
<dbReference type="GO" id="GO:0046872">
    <property type="term" value="F:metal ion binding"/>
    <property type="evidence" value="ECO:0007669"/>
    <property type="project" value="UniProtKB-KW"/>
</dbReference>
<gene>
    <name evidence="5" type="ORF">PHYSODRAFT_409340</name>
</gene>
<dbReference type="EMBL" id="JH159152">
    <property type="protein sequence ID" value="EGZ24977.1"/>
    <property type="molecule type" value="Genomic_DNA"/>
</dbReference>
<reference evidence="5 6" key="1">
    <citation type="journal article" date="2006" name="Science">
        <title>Phytophthora genome sequences uncover evolutionary origins and mechanisms of pathogenesis.</title>
        <authorList>
            <person name="Tyler B.M."/>
            <person name="Tripathy S."/>
            <person name="Zhang X."/>
            <person name="Dehal P."/>
            <person name="Jiang R.H."/>
            <person name="Aerts A."/>
            <person name="Arredondo F.D."/>
            <person name="Baxter L."/>
            <person name="Bensasson D."/>
            <person name="Beynon J.L."/>
            <person name="Chapman J."/>
            <person name="Damasceno C.M."/>
            <person name="Dorrance A.E."/>
            <person name="Dou D."/>
            <person name="Dickerman A.W."/>
            <person name="Dubchak I.L."/>
            <person name="Garbelotto M."/>
            <person name="Gijzen M."/>
            <person name="Gordon S.G."/>
            <person name="Govers F."/>
            <person name="Grunwald N.J."/>
            <person name="Huang W."/>
            <person name="Ivors K.L."/>
            <person name="Jones R.W."/>
            <person name="Kamoun S."/>
            <person name="Krampis K."/>
            <person name="Lamour K.H."/>
            <person name="Lee M.K."/>
            <person name="McDonald W.H."/>
            <person name="Medina M."/>
            <person name="Meijer H.J."/>
            <person name="Nordberg E.K."/>
            <person name="Maclean D.J."/>
            <person name="Ospina-Giraldo M.D."/>
            <person name="Morris P.F."/>
            <person name="Phuntumart V."/>
            <person name="Putnam N.H."/>
            <person name="Rash S."/>
            <person name="Rose J.K."/>
            <person name="Sakihama Y."/>
            <person name="Salamov A.A."/>
            <person name="Savidor A."/>
            <person name="Scheuring C.F."/>
            <person name="Smith B.M."/>
            <person name="Sobral B.W."/>
            <person name="Terry A."/>
            <person name="Torto-Alalibo T.A."/>
            <person name="Win J."/>
            <person name="Xu Z."/>
            <person name="Zhang H."/>
            <person name="Grigoriev I.V."/>
            <person name="Rokhsar D.S."/>
            <person name="Boore J.L."/>
        </authorList>
    </citation>
    <scope>NUCLEOTIDE SEQUENCE [LARGE SCALE GENOMIC DNA]</scope>
    <source>
        <strain evidence="5 6">P6497</strain>
    </source>
</reference>
<name>G4YW87_PHYSP</name>
<dbReference type="SMR" id="G4YW87"/>
<keyword evidence="2" id="KW-0479">Metal-binding</keyword>
<dbReference type="GO" id="GO:0008311">
    <property type="term" value="F:double-stranded DNA 3'-5' DNA exonuclease activity"/>
    <property type="evidence" value="ECO:0007669"/>
    <property type="project" value="TreeGrafter"/>
</dbReference>
<keyword evidence="3" id="KW-0378">Hydrolase</keyword>
<dbReference type="Proteomes" id="UP000002640">
    <property type="component" value="Unassembled WGS sequence"/>
</dbReference>
<dbReference type="STRING" id="1094619.G4YW87"/>
<feature type="non-terminal residue" evidence="5">
    <location>
        <position position="1"/>
    </location>
</feature>
<evidence type="ECO:0000313" key="5">
    <source>
        <dbReference type="EMBL" id="EGZ24977.1"/>
    </source>
</evidence>